<reference evidence="7 8" key="1">
    <citation type="submission" date="2021-08" db="EMBL/GenBank/DDBJ databases">
        <title>Nocardioides bacterium WL0053 sp. nov., isolated from the sediment.</title>
        <authorList>
            <person name="Wang L."/>
            <person name="Zhang D."/>
            <person name="Zhang A."/>
        </authorList>
    </citation>
    <scope>NUCLEOTIDE SEQUENCE [LARGE SCALE GENOMIC DNA]</scope>
    <source>
        <strain evidence="7 8">WL0053</strain>
    </source>
</reference>
<dbReference type="InterPro" id="IPR005673">
    <property type="entry name" value="ABC_phos-bd_PstS"/>
</dbReference>
<dbReference type="InterPro" id="IPR050962">
    <property type="entry name" value="Phosphate-bind_PstS"/>
</dbReference>
<keyword evidence="3 4" id="KW-0592">Phosphate transport</keyword>
<evidence type="ECO:0000256" key="3">
    <source>
        <dbReference type="ARBA" id="ARBA00022592"/>
    </source>
</evidence>
<dbReference type="SUPFAM" id="SSF53850">
    <property type="entry name" value="Periplasmic binding protein-like II"/>
    <property type="match status" value="1"/>
</dbReference>
<evidence type="ECO:0000256" key="1">
    <source>
        <dbReference type="ARBA" id="ARBA00008725"/>
    </source>
</evidence>
<dbReference type="RefSeq" id="WP_221024760.1">
    <property type="nucleotide sequence ID" value="NZ_JAIEZQ010000002.1"/>
</dbReference>
<feature type="signal peptide" evidence="5">
    <location>
        <begin position="1"/>
        <end position="27"/>
    </location>
</feature>
<comment type="similarity">
    <text evidence="1 4">Belongs to the PstS family.</text>
</comment>
<evidence type="ECO:0000256" key="5">
    <source>
        <dbReference type="SAM" id="SignalP"/>
    </source>
</evidence>
<dbReference type="CDD" id="cd13565">
    <property type="entry name" value="PBP2_PstS"/>
    <property type="match status" value="1"/>
</dbReference>
<dbReference type="EMBL" id="JAIEZQ010000002">
    <property type="protein sequence ID" value="MBY9074946.1"/>
    <property type="molecule type" value="Genomic_DNA"/>
</dbReference>
<dbReference type="Gene3D" id="3.40.190.10">
    <property type="entry name" value="Periplasmic binding protein-like II"/>
    <property type="match status" value="2"/>
</dbReference>
<gene>
    <name evidence="7" type="primary">pstS</name>
    <name evidence="7" type="ORF">K1X13_08965</name>
</gene>
<dbReference type="PIRSF" id="PIRSF002756">
    <property type="entry name" value="PstS"/>
    <property type="match status" value="1"/>
</dbReference>
<dbReference type="PANTHER" id="PTHR42996">
    <property type="entry name" value="PHOSPHATE-BINDING PROTEIN PSTS"/>
    <property type="match status" value="1"/>
</dbReference>
<keyword evidence="2 4" id="KW-0813">Transport</keyword>
<dbReference type="Pfam" id="PF12849">
    <property type="entry name" value="PBP_like_2"/>
    <property type="match status" value="1"/>
</dbReference>
<keyword evidence="8" id="KW-1185">Reference proteome</keyword>
<accession>A0ABS7RIW5</accession>
<dbReference type="PANTHER" id="PTHR42996:SF1">
    <property type="entry name" value="PHOSPHATE-BINDING PROTEIN PSTS"/>
    <property type="match status" value="1"/>
</dbReference>
<name>A0ABS7RIW5_9ACTN</name>
<organism evidence="7 8">
    <name type="scientific">Nocardioides jiangsuensis</name>
    <dbReference type="NCBI Taxonomy" id="2866161"/>
    <lineage>
        <taxon>Bacteria</taxon>
        <taxon>Bacillati</taxon>
        <taxon>Actinomycetota</taxon>
        <taxon>Actinomycetes</taxon>
        <taxon>Propionibacteriales</taxon>
        <taxon>Nocardioidaceae</taxon>
        <taxon>Nocardioides</taxon>
    </lineage>
</organism>
<keyword evidence="5" id="KW-0732">Signal</keyword>
<dbReference type="PROSITE" id="PS51257">
    <property type="entry name" value="PROKAR_LIPOPROTEIN"/>
    <property type="match status" value="1"/>
</dbReference>
<proteinExistence type="inferred from homology"/>
<evidence type="ECO:0000259" key="6">
    <source>
        <dbReference type="Pfam" id="PF12849"/>
    </source>
</evidence>
<evidence type="ECO:0000256" key="2">
    <source>
        <dbReference type="ARBA" id="ARBA00022448"/>
    </source>
</evidence>
<evidence type="ECO:0000313" key="8">
    <source>
        <dbReference type="Proteomes" id="UP000754710"/>
    </source>
</evidence>
<evidence type="ECO:0000256" key="4">
    <source>
        <dbReference type="PIRNR" id="PIRNR002756"/>
    </source>
</evidence>
<dbReference type="NCBIfam" id="TIGR00975">
    <property type="entry name" value="3a0107s03"/>
    <property type="match status" value="1"/>
</dbReference>
<dbReference type="InterPro" id="IPR024370">
    <property type="entry name" value="PBP_domain"/>
</dbReference>
<protein>
    <recommendedName>
        <fullName evidence="4">Phosphate-binding protein</fullName>
    </recommendedName>
</protein>
<comment type="caution">
    <text evidence="7">The sequence shown here is derived from an EMBL/GenBank/DDBJ whole genome shotgun (WGS) entry which is preliminary data.</text>
</comment>
<evidence type="ECO:0000313" key="7">
    <source>
        <dbReference type="EMBL" id="MBY9074946.1"/>
    </source>
</evidence>
<feature type="chain" id="PRO_5047527854" description="Phosphate-binding protein" evidence="5">
    <location>
        <begin position="28"/>
        <end position="371"/>
    </location>
</feature>
<feature type="domain" description="PBP" evidence="6">
    <location>
        <begin position="38"/>
        <end position="338"/>
    </location>
</feature>
<sequence length="371" mass="38109">MTRTSFRRAAAPGIAVLTLGLGLTGCAAGNEEASTNSAATVEGASGTLNGAGASSQEAAMAAWQAGFQTANPEVTVNYDPVGSGGGREQFIAGGVEFAGSDSYLDDEEGELSGAKKRCLNEDPIEVPNYVSPIAVVYNLEGVDNLQLSAPVIAEIFDGKITKWNDPKIAAENPDADLPAETITPVHRADDSGTTDNFTDYLSQAGEGAWPHEPEGLWPTKGGEAASGTSGLVAAVKNGTGTIGYADASQAGDLGVASVKVGEEYVQPTPEAAAKVLEVSPPVEGRAEVDMAFELDRKTTEAGAYPVVLTSYLIACQTYESKDEADLVKGFLTYVVGDEGQQAAAETAGSAPLPASLQEKALGIVEKISAKS</sequence>
<dbReference type="Proteomes" id="UP000754710">
    <property type="component" value="Unassembled WGS sequence"/>
</dbReference>